<feature type="domain" description="SNF2 N-terminal" evidence="3">
    <location>
        <begin position="154"/>
        <end position="259"/>
    </location>
</feature>
<keyword evidence="2" id="KW-0067">ATP-binding</keyword>
<evidence type="ECO:0000259" key="3">
    <source>
        <dbReference type="Pfam" id="PF00176"/>
    </source>
</evidence>
<evidence type="ECO:0000256" key="2">
    <source>
        <dbReference type="ARBA" id="ARBA00022840"/>
    </source>
</evidence>
<dbReference type="Gene3D" id="3.40.50.10810">
    <property type="entry name" value="Tandem AAA-ATPase domain"/>
    <property type="match status" value="1"/>
</dbReference>
<dbReference type="Proteomes" id="UP000765509">
    <property type="component" value="Unassembled WGS sequence"/>
</dbReference>
<dbReference type="OrthoDB" id="2505291at2759"/>
<proteinExistence type="predicted"/>
<keyword evidence="1" id="KW-0547">Nucleotide-binding</keyword>
<accession>A0A9Q3IPQ4</accession>
<comment type="caution">
    <text evidence="4">The sequence shown here is derived from an EMBL/GenBank/DDBJ whole genome shotgun (WGS) entry which is preliminary data.</text>
</comment>
<keyword evidence="5" id="KW-1185">Reference proteome</keyword>
<dbReference type="EMBL" id="AVOT02052848">
    <property type="protein sequence ID" value="MBW0547752.1"/>
    <property type="molecule type" value="Genomic_DNA"/>
</dbReference>
<gene>
    <name evidence="4" type="ORF">O181_087467</name>
</gene>
<name>A0A9Q3IPQ4_9BASI</name>
<reference evidence="4" key="1">
    <citation type="submission" date="2021-03" db="EMBL/GenBank/DDBJ databases">
        <title>Draft genome sequence of rust myrtle Austropuccinia psidii MF-1, a brazilian biotype.</title>
        <authorList>
            <person name="Quecine M.C."/>
            <person name="Pachon D.M.R."/>
            <person name="Bonatelli M.L."/>
            <person name="Correr F.H."/>
            <person name="Franceschini L.M."/>
            <person name="Leite T.F."/>
            <person name="Margarido G.R.A."/>
            <person name="Almeida C.A."/>
            <person name="Ferrarezi J.A."/>
            <person name="Labate C.A."/>
        </authorList>
    </citation>
    <scope>NUCLEOTIDE SEQUENCE</scope>
    <source>
        <strain evidence="4">MF-1</strain>
    </source>
</reference>
<dbReference type="AlphaFoldDB" id="A0A9Q3IPQ4"/>
<evidence type="ECO:0000313" key="4">
    <source>
        <dbReference type="EMBL" id="MBW0547752.1"/>
    </source>
</evidence>
<dbReference type="InterPro" id="IPR000330">
    <property type="entry name" value="SNF2_N"/>
</dbReference>
<evidence type="ECO:0000256" key="1">
    <source>
        <dbReference type="ARBA" id="ARBA00022741"/>
    </source>
</evidence>
<dbReference type="GO" id="GO:0005524">
    <property type="term" value="F:ATP binding"/>
    <property type="evidence" value="ECO:0007669"/>
    <property type="project" value="InterPro"/>
</dbReference>
<dbReference type="Gene3D" id="3.40.50.300">
    <property type="entry name" value="P-loop containing nucleotide triphosphate hydrolases"/>
    <property type="match status" value="1"/>
</dbReference>
<sequence>MSTPSQPLCIGMINIRIQINRDITLNPDNSHLASWIILWHNQHNIFVDLPNHQNTVGSLPGTLSKKLIPFLGASQTFTHCGPGGAWIENCQSNTTQKLFVEGVFMTDTKDLCSSQKPNLALITLNFQSLNDSNYLFYPITLSPLYSYIFSQYTATHHAINSLLSSHQICLTSTPAHNTIYDLLGIISFITQPQSSDHDNWSPFILSSLSKGRNDLLQLELRHLRLRQTKTKHLESLPTISHHYELLPLKPTIQQEYSTLYKELLSAKSKGPG</sequence>
<dbReference type="InterPro" id="IPR027417">
    <property type="entry name" value="P-loop_NTPase"/>
</dbReference>
<dbReference type="InterPro" id="IPR038718">
    <property type="entry name" value="SNF2-like_sf"/>
</dbReference>
<evidence type="ECO:0000313" key="5">
    <source>
        <dbReference type="Proteomes" id="UP000765509"/>
    </source>
</evidence>
<dbReference type="Pfam" id="PF00176">
    <property type="entry name" value="SNF2-rel_dom"/>
    <property type="match status" value="1"/>
</dbReference>
<organism evidence="4 5">
    <name type="scientific">Austropuccinia psidii MF-1</name>
    <dbReference type="NCBI Taxonomy" id="1389203"/>
    <lineage>
        <taxon>Eukaryota</taxon>
        <taxon>Fungi</taxon>
        <taxon>Dikarya</taxon>
        <taxon>Basidiomycota</taxon>
        <taxon>Pucciniomycotina</taxon>
        <taxon>Pucciniomycetes</taxon>
        <taxon>Pucciniales</taxon>
        <taxon>Sphaerophragmiaceae</taxon>
        <taxon>Austropuccinia</taxon>
    </lineage>
</organism>
<protein>
    <recommendedName>
        <fullName evidence="3">SNF2 N-terminal domain-containing protein</fullName>
    </recommendedName>
</protein>